<dbReference type="EMBL" id="CAJVQC010003255">
    <property type="protein sequence ID" value="CAG8523728.1"/>
    <property type="molecule type" value="Genomic_DNA"/>
</dbReference>
<evidence type="ECO:0000313" key="2">
    <source>
        <dbReference type="Proteomes" id="UP000789920"/>
    </source>
</evidence>
<sequence length="159" mass="18389">MSLIVTEETFRKIISKQANSNENEPAVIDKEDVLSSQVKTTKMTKQAKDIVIHKSVHVDNNKDNEDNEEMNESITENNENSEEWPECDNCYGQNKEFCANGKIIEIFFPHVVVNACEARSLNNKHKRRTVGNLNNEHKKRAIRNLDNKHKIQIEDLIQD</sequence>
<comment type="caution">
    <text evidence="1">The sequence shown here is derived from an EMBL/GenBank/DDBJ whole genome shotgun (WGS) entry which is preliminary data.</text>
</comment>
<protein>
    <submittedName>
        <fullName evidence="1">36769_t:CDS:1</fullName>
    </submittedName>
</protein>
<evidence type="ECO:0000313" key="1">
    <source>
        <dbReference type="EMBL" id="CAG8523728.1"/>
    </source>
</evidence>
<name>A0ACA9LDH6_9GLOM</name>
<accession>A0ACA9LDH6</accession>
<dbReference type="Proteomes" id="UP000789920">
    <property type="component" value="Unassembled WGS sequence"/>
</dbReference>
<gene>
    <name evidence="1" type="ORF">RPERSI_LOCUS2821</name>
</gene>
<organism evidence="1 2">
    <name type="scientific">Racocetra persica</name>
    <dbReference type="NCBI Taxonomy" id="160502"/>
    <lineage>
        <taxon>Eukaryota</taxon>
        <taxon>Fungi</taxon>
        <taxon>Fungi incertae sedis</taxon>
        <taxon>Mucoromycota</taxon>
        <taxon>Glomeromycotina</taxon>
        <taxon>Glomeromycetes</taxon>
        <taxon>Diversisporales</taxon>
        <taxon>Gigasporaceae</taxon>
        <taxon>Racocetra</taxon>
    </lineage>
</organism>
<proteinExistence type="predicted"/>
<reference evidence="1" key="1">
    <citation type="submission" date="2021-06" db="EMBL/GenBank/DDBJ databases">
        <authorList>
            <person name="Kallberg Y."/>
            <person name="Tangrot J."/>
            <person name="Rosling A."/>
        </authorList>
    </citation>
    <scope>NUCLEOTIDE SEQUENCE</scope>
    <source>
        <strain evidence="1">MA461A</strain>
    </source>
</reference>
<feature type="non-terminal residue" evidence="1">
    <location>
        <position position="159"/>
    </location>
</feature>
<keyword evidence="2" id="KW-1185">Reference proteome</keyword>